<evidence type="ECO:0000313" key="2">
    <source>
        <dbReference type="Proteomes" id="UP000295008"/>
    </source>
</evidence>
<dbReference type="OrthoDB" id="9807975at2"/>
<dbReference type="SUPFAM" id="SSF52833">
    <property type="entry name" value="Thioredoxin-like"/>
    <property type="match status" value="1"/>
</dbReference>
<comment type="caution">
    <text evidence="1">The sequence shown here is derived from an EMBL/GenBank/DDBJ whole genome shotgun (WGS) entry which is preliminary data.</text>
</comment>
<dbReference type="Pfam" id="PF01257">
    <property type="entry name" value="2Fe-2S_thioredx"/>
    <property type="match status" value="1"/>
</dbReference>
<proteinExistence type="predicted"/>
<reference evidence="1 2" key="1">
    <citation type="submission" date="2019-03" db="EMBL/GenBank/DDBJ databases">
        <title>Genomic Encyclopedia of Type Strains, Phase IV (KMG-IV): sequencing the most valuable type-strain genomes for metagenomic binning, comparative biology and taxonomic classification.</title>
        <authorList>
            <person name="Goeker M."/>
        </authorList>
    </citation>
    <scope>NUCLEOTIDE SEQUENCE [LARGE SCALE GENOMIC DNA]</scope>
    <source>
        <strain evidence="1 2">LX-B</strain>
    </source>
</reference>
<dbReference type="InterPro" id="IPR036249">
    <property type="entry name" value="Thioredoxin-like_sf"/>
</dbReference>
<sequence length="83" mass="9164">MMLVTICIGSGCHIKGSRQIIEVLQAKIQSHRLEAQIELEGCFCQGHCTEGVVLKIDGVMVTGVSKENIEALFNQRILEVLRP</sequence>
<protein>
    <submittedName>
        <fullName evidence="1">NADH dehydrogenase subunit E</fullName>
    </submittedName>
</protein>
<accession>A0A4R1RD56</accession>
<dbReference type="CDD" id="cd02980">
    <property type="entry name" value="TRX_Fd_family"/>
    <property type="match status" value="1"/>
</dbReference>
<keyword evidence="2" id="KW-1185">Reference proteome</keyword>
<organism evidence="1 2">
    <name type="scientific">Hydrogenispora ethanolica</name>
    <dbReference type="NCBI Taxonomy" id="1082276"/>
    <lineage>
        <taxon>Bacteria</taxon>
        <taxon>Bacillati</taxon>
        <taxon>Bacillota</taxon>
        <taxon>Hydrogenispora</taxon>
    </lineage>
</organism>
<dbReference type="EMBL" id="SLUN01000020">
    <property type="protein sequence ID" value="TCL63801.1"/>
    <property type="molecule type" value="Genomic_DNA"/>
</dbReference>
<dbReference type="Gene3D" id="3.40.30.10">
    <property type="entry name" value="Glutaredoxin"/>
    <property type="match status" value="1"/>
</dbReference>
<dbReference type="AlphaFoldDB" id="A0A4R1RD56"/>
<evidence type="ECO:0000313" key="1">
    <source>
        <dbReference type="EMBL" id="TCL63801.1"/>
    </source>
</evidence>
<gene>
    <name evidence="1" type="ORF">EDC14_102086</name>
</gene>
<dbReference type="Proteomes" id="UP000295008">
    <property type="component" value="Unassembled WGS sequence"/>
</dbReference>
<name>A0A4R1RD56_HYDET</name>